<dbReference type="Proteomes" id="UP000079169">
    <property type="component" value="Unplaced"/>
</dbReference>
<evidence type="ECO:0000256" key="13">
    <source>
        <dbReference type="SAM" id="Phobius"/>
    </source>
</evidence>
<dbReference type="GeneID" id="103515182"/>
<evidence type="ECO:0000256" key="12">
    <source>
        <dbReference type="SAM" id="MobiDB-lite"/>
    </source>
</evidence>
<dbReference type="InterPro" id="IPR000483">
    <property type="entry name" value="Cys-rich_flank_reg_C"/>
</dbReference>
<reference evidence="16" key="1">
    <citation type="submission" date="2025-08" db="UniProtKB">
        <authorList>
            <consortium name="RefSeq"/>
        </authorList>
    </citation>
    <scope>IDENTIFICATION</scope>
</reference>
<dbReference type="FunFam" id="2.60.40.10:FF:000017">
    <property type="entry name" value="Down syndrome cell adhesion molecule b"/>
    <property type="match status" value="1"/>
</dbReference>
<dbReference type="PaxDb" id="121845-A0A3Q0J560"/>
<protein>
    <submittedName>
        <fullName evidence="16">Leucine-rich repeat and immunoglobulin-like domain-containing nogo receptor-interacting protein 3</fullName>
    </submittedName>
</protein>
<feature type="compositionally biased region" description="Polar residues" evidence="12">
    <location>
        <begin position="474"/>
        <end position="484"/>
    </location>
</feature>
<dbReference type="SMART" id="SM00082">
    <property type="entry name" value="LRRCT"/>
    <property type="match status" value="1"/>
</dbReference>
<evidence type="ECO:0000256" key="5">
    <source>
        <dbReference type="ARBA" id="ARBA00022737"/>
    </source>
</evidence>
<evidence type="ECO:0000256" key="4">
    <source>
        <dbReference type="ARBA" id="ARBA00022729"/>
    </source>
</evidence>
<dbReference type="SMART" id="SM00369">
    <property type="entry name" value="LRR_TYP"/>
    <property type="match status" value="5"/>
</dbReference>
<dbReference type="SUPFAM" id="SSF52058">
    <property type="entry name" value="L domain-like"/>
    <property type="match status" value="1"/>
</dbReference>
<evidence type="ECO:0000256" key="1">
    <source>
        <dbReference type="ARBA" id="ARBA00004167"/>
    </source>
</evidence>
<feature type="region of interest" description="Disordered" evidence="12">
    <location>
        <begin position="564"/>
        <end position="610"/>
    </location>
</feature>
<feature type="domain" description="Ig-like" evidence="14">
    <location>
        <begin position="278"/>
        <end position="375"/>
    </location>
</feature>
<dbReference type="PANTHER" id="PTHR24366">
    <property type="entry name" value="IG(IMMUNOGLOBULIN) AND LRR(LEUCINE RICH REPEAT) DOMAINS"/>
    <property type="match status" value="1"/>
</dbReference>
<evidence type="ECO:0000256" key="2">
    <source>
        <dbReference type="ARBA" id="ARBA00022614"/>
    </source>
</evidence>
<dbReference type="PANTHER" id="PTHR24366:SF140">
    <property type="entry name" value="IP22191P"/>
    <property type="match status" value="1"/>
</dbReference>
<dbReference type="InterPro" id="IPR032675">
    <property type="entry name" value="LRR_dom_sf"/>
</dbReference>
<dbReference type="InterPro" id="IPR007110">
    <property type="entry name" value="Ig-like_dom"/>
</dbReference>
<feature type="compositionally biased region" description="Pro residues" evidence="12">
    <location>
        <begin position="452"/>
        <end position="472"/>
    </location>
</feature>
<feature type="compositionally biased region" description="Polar residues" evidence="12">
    <location>
        <begin position="597"/>
        <end position="610"/>
    </location>
</feature>
<feature type="compositionally biased region" description="Basic and acidic residues" evidence="12">
    <location>
        <begin position="485"/>
        <end position="498"/>
    </location>
</feature>
<dbReference type="GO" id="GO:0016020">
    <property type="term" value="C:membrane"/>
    <property type="evidence" value="ECO:0007669"/>
    <property type="project" value="UniProtKB-SubCell"/>
</dbReference>
<dbReference type="InterPro" id="IPR001611">
    <property type="entry name" value="Leu-rich_rpt"/>
</dbReference>
<keyword evidence="8 13" id="KW-0472">Membrane</keyword>
<evidence type="ECO:0000259" key="14">
    <source>
        <dbReference type="PROSITE" id="PS50835"/>
    </source>
</evidence>
<keyword evidence="3 13" id="KW-0812">Transmembrane</keyword>
<keyword evidence="4" id="KW-0732">Signal</keyword>
<evidence type="ECO:0000313" key="16">
    <source>
        <dbReference type="RefSeq" id="XP_026683561.1"/>
    </source>
</evidence>
<dbReference type="GO" id="GO:0071944">
    <property type="term" value="C:cell periphery"/>
    <property type="evidence" value="ECO:0007669"/>
    <property type="project" value="UniProtKB-ARBA"/>
</dbReference>
<dbReference type="GO" id="GO:0048812">
    <property type="term" value="P:neuron projection morphogenesis"/>
    <property type="evidence" value="ECO:0007669"/>
    <property type="project" value="UniProtKB-ARBA"/>
</dbReference>
<dbReference type="KEGG" id="dci:103515182"/>
<evidence type="ECO:0000256" key="11">
    <source>
        <dbReference type="ARBA" id="ARBA00023319"/>
    </source>
</evidence>
<keyword evidence="11" id="KW-0393">Immunoglobulin domain</keyword>
<feature type="region of interest" description="Disordered" evidence="12">
    <location>
        <begin position="433"/>
        <end position="498"/>
    </location>
</feature>
<keyword evidence="15" id="KW-1185">Reference proteome</keyword>
<dbReference type="FunFam" id="3.80.10.10:FF:000082">
    <property type="entry name" value="Leucine-rich repeat-containing 24"/>
    <property type="match status" value="1"/>
</dbReference>
<gene>
    <name evidence="16" type="primary">LOC103515182</name>
</gene>
<evidence type="ECO:0000256" key="10">
    <source>
        <dbReference type="ARBA" id="ARBA00023180"/>
    </source>
</evidence>
<feature type="compositionally biased region" description="Polar residues" evidence="12">
    <location>
        <begin position="564"/>
        <end position="580"/>
    </location>
</feature>
<dbReference type="InterPro" id="IPR013098">
    <property type="entry name" value="Ig_I-set"/>
</dbReference>
<dbReference type="SMART" id="SM00408">
    <property type="entry name" value="IGc2"/>
    <property type="match status" value="1"/>
</dbReference>
<dbReference type="InterPro" id="IPR003598">
    <property type="entry name" value="Ig_sub2"/>
</dbReference>
<dbReference type="STRING" id="121845.A0A3Q0J560"/>
<dbReference type="GO" id="GO:0007155">
    <property type="term" value="P:cell adhesion"/>
    <property type="evidence" value="ECO:0007669"/>
    <property type="project" value="UniProtKB-KW"/>
</dbReference>
<dbReference type="InterPro" id="IPR003591">
    <property type="entry name" value="Leu-rich_rpt_typical-subtyp"/>
</dbReference>
<evidence type="ECO:0000313" key="15">
    <source>
        <dbReference type="Proteomes" id="UP000079169"/>
    </source>
</evidence>
<dbReference type="PROSITE" id="PS50835">
    <property type="entry name" value="IG_LIKE"/>
    <property type="match status" value="1"/>
</dbReference>
<feature type="transmembrane region" description="Helical" evidence="13">
    <location>
        <begin position="389"/>
        <end position="415"/>
    </location>
</feature>
<dbReference type="SUPFAM" id="SSF48726">
    <property type="entry name" value="Immunoglobulin"/>
    <property type="match status" value="1"/>
</dbReference>
<dbReference type="Gene3D" id="3.80.10.10">
    <property type="entry name" value="Ribonuclease Inhibitor"/>
    <property type="match status" value="2"/>
</dbReference>
<keyword evidence="9" id="KW-1015">Disulfide bond</keyword>
<keyword evidence="5" id="KW-0677">Repeat</keyword>
<keyword evidence="2" id="KW-0433">Leucine-rich repeat</keyword>
<dbReference type="Pfam" id="PF13855">
    <property type="entry name" value="LRR_8"/>
    <property type="match status" value="1"/>
</dbReference>
<accession>A0A3Q0J560</accession>
<dbReference type="PROSITE" id="PS51450">
    <property type="entry name" value="LRR"/>
    <property type="match status" value="3"/>
</dbReference>
<evidence type="ECO:0000256" key="3">
    <source>
        <dbReference type="ARBA" id="ARBA00022692"/>
    </source>
</evidence>
<dbReference type="AlphaFoldDB" id="A0A3Q0J560"/>
<evidence type="ECO:0000256" key="9">
    <source>
        <dbReference type="ARBA" id="ARBA00023157"/>
    </source>
</evidence>
<dbReference type="RefSeq" id="XP_026683561.1">
    <property type="nucleotide sequence ID" value="XM_026827760.1"/>
</dbReference>
<organism evidence="15 16">
    <name type="scientific">Diaphorina citri</name>
    <name type="common">Asian citrus psyllid</name>
    <dbReference type="NCBI Taxonomy" id="121845"/>
    <lineage>
        <taxon>Eukaryota</taxon>
        <taxon>Metazoa</taxon>
        <taxon>Ecdysozoa</taxon>
        <taxon>Arthropoda</taxon>
        <taxon>Hexapoda</taxon>
        <taxon>Insecta</taxon>
        <taxon>Pterygota</taxon>
        <taxon>Neoptera</taxon>
        <taxon>Paraneoptera</taxon>
        <taxon>Hemiptera</taxon>
        <taxon>Sternorrhyncha</taxon>
        <taxon>Psylloidea</taxon>
        <taxon>Psyllidae</taxon>
        <taxon>Diaphorininae</taxon>
        <taxon>Diaphorina</taxon>
    </lineage>
</organism>
<dbReference type="Gene3D" id="2.60.40.10">
    <property type="entry name" value="Immunoglobulins"/>
    <property type="match status" value="1"/>
</dbReference>
<keyword evidence="6" id="KW-0130">Cell adhesion</keyword>
<dbReference type="Pfam" id="PF07679">
    <property type="entry name" value="I-set"/>
    <property type="match status" value="1"/>
</dbReference>
<dbReference type="InterPro" id="IPR013783">
    <property type="entry name" value="Ig-like_fold"/>
</dbReference>
<evidence type="ECO:0000256" key="6">
    <source>
        <dbReference type="ARBA" id="ARBA00022889"/>
    </source>
</evidence>
<keyword evidence="10" id="KW-0325">Glycoprotein</keyword>
<dbReference type="InterPro" id="IPR036179">
    <property type="entry name" value="Ig-like_dom_sf"/>
</dbReference>
<evidence type="ECO:0000256" key="7">
    <source>
        <dbReference type="ARBA" id="ARBA00022989"/>
    </source>
</evidence>
<proteinExistence type="predicted"/>
<dbReference type="InterPro" id="IPR003599">
    <property type="entry name" value="Ig_sub"/>
</dbReference>
<name>A0A3Q0J560_DIACI</name>
<comment type="subcellular location">
    <subcellularLocation>
        <location evidence="1">Membrane</location>
        <topology evidence="1">Single-pass membrane protein</topology>
    </subcellularLocation>
</comment>
<keyword evidence="7 13" id="KW-1133">Transmembrane helix</keyword>
<sequence length="610" mass="68215">MDHDECADDVMMIYEWRVYIMVLVCTGCLQVFAECPSTCECKWKGGKETVLCKAKNFTTIPEQLDVGTQVLDLSDNLFVEMTKDLFQETFQELGLVNLQKIYLNKNKIKSLDRYTFRKLINLVELDLSYNQIQFVPSHILDSILELRELKLSGNPIQKITHEAFINVPKLMRLEISDCKIIFIESRAFAGLESSLEWLKVDRNKIVNVRPVTFTSLHSLKGIELYGNPWNCSCYLRPLREWLLRNNIPVGVPPVCKYPNHMSGKSWDRLNLEDFACSPNIRPITPDVTAEENENVTLSCRATGSPVPKIKWIFKEKIIANISSGLANMNKRQYIIKTINSLSNLTIVAVTMSDSGIYTCRAKNGAGEVFTNISLNVIKVETAVAQPDPVYLVASLTTVVTIILTACFVVLCIILLKAKRKRYADVNRRYLEDKCESNHQQSKPLTVNKMDRPPPVPSAVPAVPLVPPHPPPRNEYSSVPLSDTTRGPEPRDKIDHEENIDKDASVYYNCNIGDVALGHHVLRKEVLPAGGGSLYTTASPGYPDLLENYSSSNSNKSATDYILSKNSSKYPKVSDSQSPLLPSSRYGSSGGESSGESPQSVRQSISSLTIK</sequence>
<dbReference type="SMART" id="SM00409">
    <property type="entry name" value="IG"/>
    <property type="match status" value="1"/>
</dbReference>
<evidence type="ECO:0000256" key="8">
    <source>
        <dbReference type="ARBA" id="ARBA00023136"/>
    </source>
</evidence>